<feature type="region of interest" description="Disordered" evidence="1">
    <location>
        <begin position="173"/>
        <end position="326"/>
    </location>
</feature>
<feature type="compositionally biased region" description="Basic and acidic residues" evidence="1">
    <location>
        <begin position="309"/>
        <end position="323"/>
    </location>
</feature>
<feature type="compositionally biased region" description="Polar residues" evidence="1">
    <location>
        <begin position="173"/>
        <end position="204"/>
    </location>
</feature>
<protein>
    <submittedName>
        <fullName evidence="2">Testis expressed gene 16</fullName>
    </submittedName>
</protein>
<dbReference type="AlphaFoldDB" id="A0A8C6QJR0"/>
<feature type="region of interest" description="Disordered" evidence="1">
    <location>
        <begin position="584"/>
        <end position="724"/>
    </location>
</feature>
<evidence type="ECO:0000313" key="2">
    <source>
        <dbReference type="Ensembl" id="ENSNGAP00000005070.1"/>
    </source>
</evidence>
<dbReference type="GeneTree" id="ENSGT00390000002792"/>
<feature type="compositionally biased region" description="Basic and acidic residues" evidence="1">
    <location>
        <begin position="104"/>
        <end position="119"/>
    </location>
</feature>
<reference evidence="2" key="1">
    <citation type="submission" date="2025-08" db="UniProtKB">
        <authorList>
            <consortium name="Ensembl"/>
        </authorList>
    </citation>
    <scope>IDENTIFICATION</scope>
</reference>
<sequence length="1140" mass="127049">MASDSIKCLMESEEKVMENENFWIIPDAESSIMESDKERGRVVAASTSKVHLLLDEKAEKPRSKRYMLDSDSDLYLDSGSEKHELASVAVKCLEDVKTFQLRTSPDKLPENSQSEKKTVNSDSESPGIASDSVTHLKKAGMSQNTCNLERLQEGRILWLGSKRKLLEFDHGRQQASSEKYQLNSLKPQDSSGIYQNDHLTFQSSFERDESQADSSSETHQTHSGSERDQNEPESTGDLIKIESRLENEDFQMDEESKGSLMESDKEKGHERYRHDSENEAQRLGARRKDNRPPGFWRPVSLSPQLGLGKKTEEQSVQHSDDRVSSIPLMKSKSENKDVKCKALCPCLSDKQLSQENYSSSPDSNTFTDEMNRRKASHKISIHKCHCKEFTYSHSCQSFRSQISHPRPLSSENYSLNVPSSSQTPTSTSPKCVIQQKTQKNITCSLNMKTQRCARYFMETSKSFFHKFPMNSDDSASDSPLPTQISLDSKHSLSSKTYRHCKISRNRLLSQSADRKHHVGSHCPLHKEESKHSSDSASYLNCESCSALQNLKGSTVTSTFPMHSENVMGQHSIHGQVVATPITPSESESKFNLTASLQSEDKPDNETKLRNPKNETDVKYKLLPTNETNDEDETNTEDETDDDETDSEDEDNAKDKKDPKDKSDPDDSDPKDGNSENNTESGNGSDPSGAAEPTSGPDSSNDVDSGNAIDRSNESDPADNATNNDVNLKYSTDEVICADNSDNASALIDDATQQNTVDSKNSIHPNCTSGNQNRTVLDFISSSNNDIDPRNTIGSGNDTDPNNFNSQNNTHAFQKLLDFNYNTNPSNNNNSHNAIIPYNIADPKYGIKPTSITSHKHIVALNYYLDQNCVTGLTYEIKSVFAVNPNCSDRNHYLARPRFAASAISPTDTRNTTDYSGAVSSHFTTGKSYASNNKHFHRFTYCSDLNVTNNPNYNALNIQNIHYFVSSRIINNLPDPELQISSKFSILKFAYGNISNFVPDTNYSSFPDYLIASKFHDPLELGRAYIIFDDQNIGAQFQESTGGMDSVNYKHATGSVDALDATESGFLKDFSRVQNPVGIKDPATLKILSNPNIPLPNFDVIVEAELPDVVKFVISPGALNHFCKNNFCGFSRDNTSLEIQV</sequence>
<feature type="compositionally biased region" description="Polar residues" evidence="1">
    <location>
        <begin position="584"/>
        <end position="597"/>
    </location>
</feature>
<proteinExistence type="predicted"/>
<feature type="compositionally biased region" description="Low complexity" evidence="1">
    <location>
        <begin position="674"/>
        <end position="684"/>
    </location>
</feature>
<feature type="compositionally biased region" description="Polar residues" evidence="1">
    <location>
        <begin position="405"/>
        <end position="417"/>
    </location>
</feature>
<dbReference type="Proteomes" id="UP000694381">
    <property type="component" value="Unassembled WGS sequence"/>
</dbReference>
<feature type="compositionally biased region" description="Basic and acidic residues" evidence="1">
    <location>
        <begin position="598"/>
        <end position="619"/>
    </location>
</feature>
<keyword evidence="3" id="KW-1185">Reference proteome</keyword>
<feature type="compositionally biased region" description="Low complexity" evidence="1">
    <location>
        <begin position="418"/>
        <end position="429"/>
    </location>
</feature>
<feature type="compositionally biased region" description="Acidic residues" evidence="1">
    <location>
        <begin position="627"/>
        <end position="651"/>
    </location>
</feature>
<feature type="compositionally biased region" description="Basic and acidic residues" evidence="1">
    <location>
        <begin position="652"/>
        <end position="673"/>
    </location>
</feature>
<evidence type="ECO:0000313" key="3">
    <source>
        <dbReference type="Proteomes" id="UP000694381"/>
    </source>
</evidence>
<name>A0A8C6QJR0_NANGA</name>
<organism evidence="2 3">
    <name type="scientific">Nannospalax galili</name>
    <name type="common">Northern Israeli blind subterranean mole rat</name>
    <name type="synonym">Spalax galili</name>
    <dbReference type="NCBI Taxonomy" id="1026970"/>
    <lineage>
        <taxon>Eukaryota</taxon>
        <taxon>Metazoa</taxon>
        <taxon>Chordata</taxon>
        <taxon>Craniata</taxon>
        <taxon>Vertebrata</taxon>
        <taxon>Euteleostomi</taxon>
        <taxon>Mammalia</taxon>
        <taxon>Eutheria</taxon>
        <taxon>Euarchontoglires</taxon>
        <taxon>Glires</taxon>
        <taxon>Rodentia</taxon>
        <taxon>Myomorpha</taxon>
        <taxon>Muroidea</taxon>
        <taxon>Spalacidae</taxon>
        <taxon>Spalacinae</taxon>
        <taxon>Nannospalax</taxon>
    </lineage>
</organism>
<feature type="compositionally biased region" description="Polar residues" evidence="1">
    <location>
        <begin position="212"/>
        <end position="223"/>
    </location>
</feature>
<feature type="region of interest" description="Disordered" evidence="1">
    <location>
        <begin position="103"/>
        <end position="130"/>
    </location>
</feature>
<dbReference type="OMA" id="KAENCQR"/>
<feature type="region of interest" description="Disordered" evidence="1">
    <location>
        <begin position="508"/>
        <end position="529"/>
    </location>
</feature>
<reference evidence="2" key="2">
    <citation type="submission" date="2025-09" db="UniProtKB">
        <authorList>
            <consortium name="Ensembl"/>
        </authorList>
    </citation>
    <scope>IDENTIFICATION</scope>
</reference>
<accession>A0A8C6QJR0</accession>
<feature type="region of interest" description="Disordered" evidence="1">
    <location>
        <begin position="405"/>
        <end position="430"/>
    </location>
</feature>
<dbReference type="Ensembl" id="ENSNGAT00000008583.1">
    <property type="protein sequence ID" value="ENSNGAP00000005070.1"/>
    <property type="gene ID" value="ENSNGAG00000007069.1"/>
</dbReference>
<feature type="region of interest" description="Disordered" evidence="1">
    <location>
        <begin position="781"/>
        <end position="807"/>
    </location>
</feature>
<evidence type="ECO:0000256" key="1">
    <source>
        <dbReference type="SAM" id="MobiDB-lite"/>
    </source>
</evidence>
<feature type="compositionally biased region" description="Basic and acidic residues" evidence="1">
    <location>
        <begin position="254"/>
        <end position="291"/>
    </location>
</feature>